<dbReference type="SUPFAM" id="SSF53474">
    <property type="entry name" value="alpha/beta-Hydrolases"/>
    <property type="match status" value="2"/>
</dbReference>
<evidence type="ECO:0000256" key="1">
    <source>
        <dbReference type="ARBA" id="ARBA00006249"/>
    </source>
</evidence>
<keyword evidence="3" id="KW-0479">Metal-binding</keyword>
<feature type="signal peptide" evidence="8">
    <location>
        <begin position="1"/>
        <end position="18"/>
    </location>
</feature>
<dbReference type="Proteomes" id="UP000799753">
    <property type="component" value="Unassembled WGS sequence"/>
</dbReference>
<evidence type="ECO:0000256" key="4">
    <source>
        <dbReference type="ARBA" id="ARBA00022729"/>
    </source>
</evidence>
<proteinExistence type="inferred from homology"/>
<evidence type="ECO:0000313" key="10">
    <source>
        <dbReference type="Proteomes" id="UP000799753"/>
    </source>
</evidence>
<reference evidence="9" key="1">
    <citation type="journal article" date="2020" name="Stud. Mycol.">
        <title>101 Dothideomycetes genomes: a test case for predicting lifestyles and emergence of pathogens.</title>
        <authorList>
            <person name="Haridas S."/>
            <person name="Albert R."/>
            <person name="Binder M."/>
            <person name="Bloem J."/>
            <person name="Labutti K."/>
            <person name="Salamov A."/>
            <person name="Andreopoulos B."/>
            <person name="Baker S."/>
            <person name="Barry K."/>
            <person name="Bills G."/>
            <person name="Bluhm B."/>
            <person name="Cannon C."/>
            <person name="Castanera R."/>
            <person name="Culley D."/>
            <person name="Daum C."/>
            <person name="Ezra D."/>
            <person name="Gonzalez J."/>
            <person name="Henrissat B."/>
            <person name="Kuo A."/>
            <person name="Liang C."/>
            <person name="Lipzen A."/>
            <person name="Lutzoni F."/>
            <person name="Magnuson J."/>
            <person name="Mondo S."/>
            <person name="Nolan M."/>
            <person name="Ohm R."/>
            <person name="Pangilinan J."/>
            <person name="Park H.-J."/>
            <person name="Ramirez L."/>
            <person name="Alfaro M."/>
            <person name="Sun H."/>
            <person name="Tritt A."/>
            <person name="Yoshinaga Y."/>
            <person name="Zwiers L.-H."/>
            <person name="Turgeon B."/>
            <person name="Goodwin S."/>
            <person name="Spatafora J."/>
            <person name="Crous P."/>
            <person name="Grigoriev I."/>
        </authorList>
    </citation>
    <scope>NUCLEOTIDE SEQUENCE</scope>
    <source>
        <strain evidence="9">CBS 473.64</strain>
    </source>
</reference>
<keyword evidence="6" id="KW-0106">Calcium</keyword>
<accession>A0A6A6RTL9</accession>
<keyword evidence="4 8" id="KW-0732">Signal</keyword>
<evidence type="ECO:0000256" key="8">
    <source>
        <dbReference type="RuleBase" id="RU361238"/>
    </source>
</evidence>
<dbReference type="GO" id="GO:0046872">
    <property type="term" value="F:metal ion binding"/>
    <property type="evidence" value="ECO:0007669"/>
    <property type="project" value="UniProtKB-KW"/>
</dbReference>
<dbReference type="AlphaFoldDB" id="A0A6A6RTL9"/>
<dbReference type="Pfam" id="PF07519">
    <property type="entry name" value="Tannase"/>
    <property type="match status" value="2"/>
</dbReference>
<dbReference type="InterPro" id="IPR011118">
    <property type="entry name" value="Tannase/feruloyl_esterase"/>
</dbReference>
<evidence type="ECO:0000256" key="2">
    <source>
        <dbReference type="ARBA" id="ARBA00022487"/>
    </source>
</evidence>
<keyword evidence="5 8" id="KW-0378">Hydrolase</keyword>
<name>A0A6A6RTL9_9PLEO</name>
<evidence type="ECO:0000256" key="3">
    <source>
        <dbReference type="ARBA" id="ARBA00022723"/>
    </source>
</evidence>
<dbReference type="OrthoDB" id="3039123at2759"/>
<dbReference type="InterPro" id="IPR029058">
    <property type="entry name" value="AB_hydrolase_fold"/>
</dbReference>
<dbReference type="PANTHER" id="PTHR33938">
    <property type="entry name" value="FERULOYL ESTERASE B-RELATED"/>
    <property type="match status" value="1"/>
</dbReference>
<evidence type="ECO:0000256" key="5">
    <source>
        <dbReference type="ARBA" id="ARBA00022801"/>
    </source>
</evidence>
<sequence length="539" mass="58572">MRWGTLSGYGALVGAVRALECSPSAFQAALPQNASVNFAYQVKANETFQVPAGDLGYPTSPTGLPSLCAVSIQVQSLGNSTYGFGLYLPDNWNGRFLAMGNGGLLGGVNWLDMAPGSRYGFATMSTDTGHNATNANGTWAKDPNAVENWGHLAMHGSVVTGKIATAAYYEEDISYNYYSGCSTGGRQGLKEAQEYPEDFDGILAGAPAWWTSHLQPWTVKIALYNLPETADYHIPPALFPAIGDEVIKQCDPQDGLTDSIISNPLGCNFRPEELLCSANVTNATTAGCLTAPQISTLYNIYTDSIGENQTFLFPHLYPGSEAQWVLLSGSEPNPLGPNYVKYLLGLGDDWNFYDFDEDVQRLADKLQPGNATVDFDISAFHNKGGKLLHYHGMADGLIPTGSSNYFYNHVESTLTPQGIDLDSWYRFFFVPGMQHCSGTPTTMNAPWYFAGANQAAALGNTVYGVPGFRDEKHDALLAMMAWVENGTAPDTIIATKYKNDTTQAEVLRQRPLCMYPKEAKYKGTGDVDAAESWECKSLY</sequence>
<gene>
    <name evidence="9" type="ORF">P280DRAFT_471137</name>
</gene>
<evidence type="ECO:0000313" key="9">
    <source>
        <dbReference type="EMBL" id="KAF2638537.1"/>
    </source>
</evidence>
<dbReference type="EC" id="3.1.1.-" evidence="8"/>
<organism evidence="9 10">
    <name type="scientific">Massarina eburnea CBS 473.64</name>
    <dbReference type="NCBI Taxonomy" id="1395130"/>
    <lineage>
        <taxon>Eukaryota</taxon>
        <taxon>Fungi</taxon>
        <taxon>Dikarya</taxon>
        <taxon>Ascomycota</taxon>
        <taxon>Pezizomycotina</taxon>
        <taxon>Dothideomycetes</taxon>
        <taxon>Pleosporomycetidae</taxon>
        <taxon>Pleosporales</taxon>
        <taxon>Massarineae</taxon>
        <taxon>Massarinaceae</taxon>
        <taxon>Massarina</taxon>
    </lineage>
</organism>
<dbReference type="GO" id="GO:0030600">
    <property type="term" value="F:feruloyl esterase activity"/>
    <property type="evidence" value="ECO:0007669"/>
    <property type="project" value="UniProtKB-ARBA"/>
</dbReference>
<feature type="chain" id="PRO_5025713207" description="Carboxylic ester hydrolase" evidence="8">
    <location>
        <begin position="19"/>
        <end position="539"/>
    </location>
</feature>
<dbReference type="EMBL" id="MU006789">
    <property type="protein sequence ID" value="KAF2638537.1"/>
    <property type="molecule type" value="Genomic_DNA"/>
</dbReference>
<keyword evidence="10" id="KW-1185">Reference proteome</keyword>
<evidence type="ECO:0000256" key="7">
    <source>
        <dbReference type="ARBA" id="ARBA00023157"/>
    </source>
</evidence>
<keyword evidence="2" id="KW-0719">Serine esterase</keyword>
<protein>
    <recommendedName>
        <fullName evidence="8">Carboxylic ester hydrolase</fullName>
        <ecNumber evidence="8">3.1.1.-</ecNumber>
    </recommendedName>
</protein>
<comment type="similarity">
    <text evidence="1 8">Belongs to the tannase family.</text>
</comment>
<keyword evidence="7" id="KW-1015">Disulfide bond</keyword>
<evidence type="ECO:0000256" key="6">
    <source>
        <dbReference type="ARBA" id="ARBA00022837"/>
    </source>
</evidence>
<dbReference type="PANTHER" id="PTHR33938:SF2">
    <property type="entry name" value="CARBOXYLIC ESTER HYDROLASE"/>
    <property type="match status" value="1"/>
</dbReference>